<dbReference type="OrthoDB" id="420264at2759"/>
<keyword evidence="2 3" id="KW-0823">Tryptophan catabolism</keyword>
<dbReference type="GO" id="GO:0004061">
    <property type="term" value="F:arylformamidase activity"/>
    <property type="evidence" value="ECO:0007669"/>
    <property type="project" value="UniProtKB-UniRule"/>
</dbReference>
<dbReference type="EMBL" id="KL584712">
    <property type="protein sequence ID" value="KEQ72200.1"/>
    <property type="molecule type" value="Genomic_DNA"/>
</dbReference>
<dbReference type="InterPro" id="IPR050300">
    <property type="entry name" value="GDXG_lipolytic_enzyme"/>
</dbReference>
<evidence type="ECO:0000313" key="5">
    <source>
        <dbReference type="Proteomes" id="UP000027730"/>
    </source>
</evidence>
<feature type="active site" evidence="3">
    <location>
        <position position="279"/>
    </location>
</feature>
<dbReference type="HAMAP" id="MF_03014">
    <property type="entry name" value="KFase"/>
    <property type="match status" value="1"/>
</dbReference>
<evidence type="ECO:0000313" key="4">
    <source>
        <dbReference type="EMBL" id="KEQ72200.1"/>
    </source>
</evidence>
<dbReference type="HOGENOM" id="CLU_016852_0_0_1"/>
<dbReference type="InterPro" id="IPR027519">
    <property type="entry name" value="KFase_ver/fungi-typ"/>
</dbReference>
<dbReference type="GO" id="GO:0034354">
    <property type="term" value="P:'de novo' NAD+ biosynthetic process from L-tryptophan"/>
    <property type="evidence" value="ECO:0007669"/>
    <property type="project" value="UniProtKB-UniRule"/>
</dbReference>
<dbReference type="Gene3D" id="3.40.50.1820">
    <property type="entry name" value="alpha/beta hydrolase"/>
    <property type="match status" value="1"/>
</dbReference>
<comment type="subunit">
    <text evidence="3">Homodimer.</text>
</comment>
<name>A0A074WGJ7_9PEZI</name>
<feature type="active site" evidence="3">
    <location>
        <position position="233"/>
    </location>
</feature>
<evidence type="ECO:0000256" key="3">
    <source>
        <dbReference type="HAMAP-Rule" id="MF_03014"/>
    </source>
</evidence>
<proteinExistence type="inferred from homology"/>
<keyword evidence="1 3" id="KW-0378">Hydrolase</keyword>
<dbReference type="ESTHER" id="9pezi-a0a074wgj7">
    <property type="family name" value="Kynurenine-formamidase"/>
</dbReference>
<dbReference type="RefSeq" id="XP_013426097.1">
    <property type="nucleotide sequence ID" value="XM_013570643.1"/>
</dbReference>
<comment type="domain">
    <text evidence="3">The main chain amide nitrogen atoms of the second glycine and its adjacent residue in the HGGXW motif define the oxyanion hole, and stabilize the oxyanion that forms during the nucleophilic attack by the catalytic serine during substrate cleavage.</text>
</comment>
<dbReference type="InterPro" id="IPR029058">
    <property type="entry name" value="AB_hydrolase_fold"/>
</dbReference>
<sequence length="310" mass="34274">MTEQISCFPSAEYHESSSARYWNDVPYGSTRLNLLDICVPKRQPEDASQAIWLVYIHGGAWRDPLIDRKSFKTALDMLLEDDQPHNIAGFVSVDYRLSPYPSHPILPSSPSDDSRNSQHPEHLDDILGALLFLSTEAGRYILCGHSCGATLAMQATALLNGGRRGTRPPVALLGMEGIYDLNALVAKHSHPAYREFITGAFGEDEGTWITASQLCCELQKWQGNALLIHSINDELVDMQQTDSAVEKLVIQGFTRTTAAPSSVKNDGRRVSKIVIDCMHDEVWEQGTELAKAIRSVTDESWIPNTSSATC</sequence>
<dbReference type="STRING" id="1043004.A0A074WGJ7"/>
<reference evidence="4 5" key="1">
    <citation type="journal article" date="2014" name="BMC Genomics">
        <title>Genome sequencing of four Aureobasidium pullulans varieties: biotechnological potential, stress tolerance, and description of new species.</title>
        <authorList>
            <person name="Gostin Ar C."/>
            <person name="Ohm R.A."/>
            <person name="Kogej T."/>
            <person name="Sonjak S."/>
            <person name="Turk M."/>
            <person name="Zajc J."/>
            <person name="Zalar P."/>
            <person name="Grube M."/>
            <person name="Sun H."/>
            <person name="Han J."/>
            <person name="Sharma A."/>
            <person name="Chiniquy J."/>
            <person name="Ngan C.Y."/>
            <person name="Lipzen A."/>
            <person name="Barry K."/>
            <person name="Grigoriev I.V."/>
            <person name="Gunde-Cimerman N."/>
        </authorList>
    </citation>
    <scope>NUCLEOTIDE SEQUENCE [LARGE SCALE GENOMIC DNA]</scope>
    <source>
        <strain evidence="4 5">CBS 147.97</strain>
    </source>
</reference>
<dbReference type="EC" id="3.5.1.9" evidence="3"/>
<protein>
    <recommendedName>
        <fullName evidence="3">Kynurenine formamidase</fullName>
        <shortName evidence="3">KFA</shortName>
        <shortName evidence="3">KFase</shortName>
        <ecNumber evidence="3">3.5.1.9</ecNumber>
    </recommendedName>
    <alternativeName>
        <fullName evidence="3">Arylformamidase</fullName>
    </alternativeName>
    <alternativeName>
        <fullName evidence="3">N-formylkynurenine formamidase</fullName>
        <shortName evidence="3">FKF</shortName>
    </alternativeName>
</protein>
<dbReference type="GO" id="GO:0019441">
    <property type="term" value="P:L-tryptophan catabolic process to kynurenine"/>
    <property type="evidence" value="ECO:0007669"/>
    <property type="project" value="UniProtKB-UniRule"/>
</dbReference>
<comment type="function">
    <text evidence="3">Catalyzes the hydrolysis of N-formyl-L-kynurenine to L-kynurenine, the second step in the kynurenine pathway of tryptophan degradation. Kynurenine may be further oxidized to nicotinic acid, NAD(H) and NADP(H). Required for elimination of toxic metabolites.</text>
</comment>
<dbReference type="GeneID" id="25410969"/>
<dbReference type="UniPathway" id="UPA00333">
    <property type="reaction ID" value="UER00454"/>
</dbReference>
<dbReference type="PANTHER" id="PTHR48081">
    <property type="entry name" value="AB HYDROLASE SUPERFAMILY PROTEIN C4A8.06C"/>
    <property type="match status" value="1"/>
</dbReference>
<gene>
    <name evidence="4" type="ORF">M436DRAFT_48993</name>
</gene>
<accession>A0A074WGJ7</accession>
<comment type="pathway">
    <text evidence="3">Amino-acid degradation; L-tryptophan degradation via kynurenine pathway; L-kynurenine from L-tryptophan: step 2/2.</text>
</comment>
<organism evidence="4 5">
    <name type="scientific">Aureobasidium namibiae CBS 147.97</name>
    <dbReference type="NCBI Taxonomy" id="1043004"/>
    <lineage>
        <taxon>Eukaryota</taxon>
        <taxon>Fungi</taxon>
        <taxon>Dikarya</taxon>
        <taxon>Ascomycota</taxon>
        <taxon>Pezizomycotina</taxon>
        <taxon>Dothideomycetes</taxon>
        <taxon>Dothideomycetidae</taxon>
        <taxon>Dothideales</taxon>
        <taxon>Saccotheciaceae</taxon>
        <taxon>Aureobasidium</taxon>
    </lineage>
</organism>
<dbReference type="Proteomes" id="UP000027730">
    <property type="component" value="Unassembled WGS sequence"/>
</dbReference>
<dbReference type="AlphaFoldDB" id="A0A074WGJ7"/>
<dbReference type="PANTHER" id="PTHR48081:SF33">
    <property type="entry name" value="KYNURENINE FORMAMIDASE"/>
    <property type="match status" value="1"/>
</dbReference>
<comment type="similarity">
    <text evidence="3">Belongs to the kynurenine formamidase family.</text>
</comment>
<evidence type="ECO:0000256" key="2">
    <source>
        <dbReference type="ARBA" id="ARBA00023079"/>
    </source>
</evidence>
<keyword evidence="5" id="KW-1185">Reference proteome</keyword>
<evidence type="ECO:0000256" key="1">
    <source>
        <dbReference type="ARBA" id="ARBA00022801"/>
    </source>
</evidence>
<feature type="active site" description="Nucleophile" evidence="3">
    <location>
        <position position="146"/>
    </location>
</feature>
<feature type="short sequence motif" description="HGGXW" evidence="3">
    <location>
        <begin position="57"/>
        <end position="61"/>
    </location>
</feature>
<dbReference type="SUPFAM" id="SSF53474">
    <property type="entry name" value="alpha/beta-Hydrolases"/>
    <property type="match status" value="1"/>
</dbReference>
<comment type="catalytic activity">
    <reaction evidence="3">
        <text>N-formyl-L-kynurenine + H2O = L-kynurenine + formate + H(+)</text>
        <dbReference type="Rhea" id="RHEA:13009"/>
        <dbReference type="ChEBI" id="CHEBI:15377"/>
        <dbReference type="ChEBI" id="CHEBI:15378"/>
        <dbReference type="ChEBI" id="CHEBI:15740"/>
        <dbReference type="ChEBI" id="CHEBI:57959"/>
        <dbReference type="ChEBI" id="CHEBI:58629"/>
        <dbReference type="EC" id="3.5.1.9"/>
    </reaction>
</comment>